<feature type="domain" description="Transposase IS116/IS110/IS902 C-terminal" evidence="2">
    <location>
        <begin position="54"/>
        <end position="140"/>
    </location>
</feature>
<organism evidence="3 4">
    <name type="scientific">Candidatus Cardinium hertigii</name>
    <dbReference type="NCBI Taxonomy" id="247481"/>
    <lineage>
        <taxon>Bacteria</taxon>
        <taxon>Pseudomonadati</taxon>
        <taxon>Bacteroidota</taxon>
        <taxon>Cytophagia</taxon>
        <taxon>Cytophagales</taxon>
        <taxon>Amoebophilaceae</taxon>
        <taxon>Candidatus Cardinium</taxon>
    </lineage>
</organism>
<sequence>MSYNLLESFSVLPQVNNLAVETLKKTIACLEEQIRFLEQHMLSITKETYNALYKRISSIKGIGDSIALELIVATGGGQHFQSAKQFSKFIGLAPTYAHSGSSIRKKGPINRHGNARLRSLFYMASWSAIRFNKACKSFYQNLKARGKPGKVALIAVANKLIRQLFAILRDDTYYIDGYLSKPNVTVYQLERYF</sequence>
<reference evidence="3 4" key="1">
    <citation type="submission" date="2018-05" db="EMBL/GenBank/DDBJ databases">
        <title>Candidatus Cardinium hertigii Genome Assembly.</title>
        <authorList>
            <person name="Showmaker K.C."/>
            <person name="Walden K.O."/>
            <person name="Fields C.J."/>
            <person name="Lambert K.N."/>
            <person name="Hudson M.E."/>
        </authorList>
    </citation>
    <scope>NUCLEOTIDE SEQUENCE [LARGE SCALE GENOMIC DNA]</scope>
    <source>
        <strain evidence="4">cHgTN10</strain>
    </source>
</reference>
<keyword evidence="1" id="KW-0175">Coiled coil</keyword>
<evidence type="ECO:0000313" key="3">
    <source>
        <dbReference type="EMBL" id="AWN81689.1"/>
    </source>
</evidence>
<name>A0A2Z3L8E9_9BACT</name>
<accession>A0A2Z3L8E9</accession>
<dbReference type="GO" id="GO:0003677">
    <property type="term" value="F:DNA binding"/>
    <property type="evidence" value="ECO:0007669"/>
    <property type="project" value="InterPro"/>
</dbReference>
<keyword evidence="4" id="KW-1185">Reference proteome</keyword>
<dbReference type="PANTHER" id="PTHR33055:SF3">
    <property type="entry name" value="PUTATIVE TRANSPOSASE FOR IS117-RELATED"/>
    <property type="match status" value="1"/>
</dbReference>
<evidence type="ECO:0000313" key="4">
    <source>
        <dbReference type="Proteomes" id="UP000245872"/>
    </source>
</evidence>
<dbReference type="EMBL" id="CP029619">
    <property type="protein sequence ID" value="AWN81689.1"/>
    <property type="molecule type" value="Genomic_DNA"/>
</dbReference>
<protein>
    <recommendedName>
        <fullName evidence="2">Transposase IS116/IS110/IS902 C-terminal domain-containing protein</fullName>
    </recommendedName>
</protein>
<proteinExistence type="predicted"/>
<dbReference type="RefSeq" id="WP_239302537.1">
    <property type="nucleotide sequence ID" value="NZ_CP029619.1"/>
</dbReference>
<feature type="coiled-coil region" evidence="1">
    <location>
        <begin position="20"/>
        <end position="47"/>
    </location>
</feature>
<dbReference type="GO" id="GO:0004803">
    <property type="term" value="F:transposase activity"/>
    <property type="evidence" value="ECO:0007669"/>
    <property type="project" value="InterPro"/>
</dbReference>
<dbReference type="InterPro" id="IPR047650">
    <property type="entry name" value="Transpos_IS110"/>
</dbReference>
<dbReference type="InterPro" id="IPR003346">
    <property type="entry name" value="Transposase_20"/>
</dbReference>
<dbReference type="AlphaFoldDB" id="A0A2Z3L8E9"/>
<dbReference type="Pfam" id="PF02371">
    <property type="entry name" value="Transposase_20"/>
    <property type="match status" value="1"/>
</dbReference>
<dbReference type="GO" id="GO:0006313">
    <property type="term" value="P:DNA transposition"/>
    <property type="evidence" value="ECO:0007669"/>
    <property type="project" value="InterPro"/>
</dbReference>
<gene>
    <name evidence="3" type="ORF">DK880_00361</name>
</gene>
<dbReference type="Proteomes" id="UP000245872">
    <property type="component" value="Chromosome"/>
</dbReference>
<evidence type="ECO:0000259" key="2">
    <source>
        <dbReference type="Pfam" id="PF02371"/>
    </source>
</evidence>
<dbReference type="KEGG" id="cher:DK880_00361"/>
<dbReference type="PANTHER" id="PTHR33055">
    <property type="entry name" value="TRANSPOSASE FOR INSERTION SEQUENCE ELEMENT IS1111A"/>
    <property type="match status" value="1"/>
</dbReference>
<evidence type="ECO:0000256" key="1">
    <source>
        <dbReference type="SAM" id="Coils"/>
    </source>
</evidence>